<dbReference type="InterPro" id="IPR053041">
    <property type="entry name" value="Transglut-like_Superfamily_Mod"/>
</dbReference>
<reference evidence="1 2" key="1">
    <citation type="journal article" date="2014" name="PLoS ONE">
        <title>The first complete genome sequence of the class fimbriimonadia in the phylum armatimonadetes.</title>
        <authorList>
            <person name="Hu Z.Y."/>
            <person name="Wang Y.Z."/>
            <person name="Im W.T."/>
            <person name="Wang S.Y."/>
            <person name="Zhao G.P."/>
            <person name="Zheng H.J."/>
            <person name="Quan Z.X."/>
        </authorList>
    </citation>
    <scope>NUCLEOTIDE SEQUENCE [LARGE SCALE GENOMIC DNA]</scope>
    <source>
        <strain evidence="1">Gsoil 348</strain>
    </source>
</reference>
<name>A0A068NMI6_FIMGI</name>
<evidence type="ECO:0000313" key="1">
    <source>
        <dbReference type="EMBL" id="AIE84671.1"/>
    </source>
</evidence>
<dbReference type="PANTHER" id="PTHR47020">
    <property type="entry name" value="HILLARIN"/>
    <property type="match status" value="1"/>
</dbReference>
<dbReference type="STRING" id="661478.OP10G_1303"/>
<dbReference type="HOGENOM" id="CLU_911376_0_0_0"/>
<dbReference type="Proteomes" id="UP000027982">
    <property type="component" value="Chromosome"/>
</dbReference>
<dbReference type="KEGG" id="fgi:OP10G_1303"/>
<gene>
    <name evidence="1" type="ORF">OP10G_1303</name>
</gene>
<keyword evidence="2" id="KW-1185">Reference proteome</keyword>
<evidence type="ECO:0000313" key="2">
    <source>
        <dbReference type="Proteomes" id="UP000027982"/>
    </source>
</evidence>
<sequence>MTIHEVGGVIRSLQPPAEIFISDSKQFVKGQWLVSHVWNTVKIGDATGLLDCTAACTRSITNGKLTDRARINEEFFLPEPGAFATRYIPDESKYGLVDHLPVATALAGLPIVYPIASRTGLDPAALQPAMSDSGPFKRLVFKGFGSVGAWSQLTSEGSTVNRSTLSQSDGKDLVVWIAPPAGPSCLNIWWMDSKGKERIVASYPIGLNTASPKLPTIYKIFGESRSELSEPIAGELKADEPVTFRIRIPGADSAGLICNDQPVVHLQRNGDWFFGRGTVPQGKVCVCAQFGGKSYWHGLLLYDVR</sequence>
<organism evidence="1 2">
    <name type="scientific">Fimbriimonas ginsengisoli Gsoil 348</name>
    <dbReference type="NCBI Taxonomy" id="661478"/>
    <lineage>
        <taxon>Bacteria</taxon>
        <taxon>Bacillati</taxon>
        <taxon>Armatimonadota</taxon>
        <taxon>Fimbriimonadia</taxon>
        <taxon>Fimbriimonadales</taxon>
        <taxon>Fimbriimonadaceae</taxon>
        <taxon>Fimbriimonas</taxon>
    </lineage>
</organism>
<dbReference type="eggNOG" id="COG5279">
    <property type="taxonomic scope" value="Bacteria"/>
</dbReference>
<dbReference type="PANTHER" id="PTHR47020:SF1">
    <property type="entry name" value="HILLARIN"/>
    <property type="match status" value="1"/>
</dbReference>
<accession>A0A068NMI6</accession>
<protein>
    <submittedName>
        <fullName evidence="1">Uncharacterized protein</fullName>
    </submittedName>
</protein>
<proteinExistence type="predicted"/>
<dbReference type="AlphaFoldDB" id="A0A068NMI6"/>
<dbReference type="EMBL" id="CP007139">
    <property type="protein sequence ID" value="AIE84671.1"/>
    <property type="molecule type" value="Genomic_DNA"/>
</dbReference>